<sequence length="95" mass="10689">MIETRVHIDPDRDQTIVERVGHFDGLLDLTAAMRNEGIHGSSEMRHVAEIPGVIIESYCNTHGITFQEFMGDPKHIKAICNDPDLSYFRVAPGRV</sequence>
<gene>
    <name evidence="1" type="ORF">BPS26883_00543</name>
</gene>
<proteinExistence type="predicted"/>
<dbReference type="RefSeq" id="WP_006405674.1">
    <property type="nucleotide sequence ID" value="NZ_CABVPP010000002.1"/>
</dbReference>
<evidence type="ECO:0000313" key="2">
    <source>
        <dbReference type="Proteomes" id="UP000494162"/>
    </source>
</evidence>
<protein>
    <submittedName>
        <fullName evidence="1">Uncharacterized protein</fullName>
    </submittedName>
</protein>
<reference evidence="1 2" key="1">
    <citation type="submission" date="2019-09" db="EMBL/GenBank/DDBJ databases">
        <authorList>
            <person name="Depoorter E."/>
        </authorList>
    </citation>
    <scope>NUCLEOTIDE SEQUENCE [LARGE SCALE GENOMIC DNA]</scope>
    <source>
        <strain evidence="1">LMG 26883</strain>
    </source>
</reference>
<dbReference type="GeneID" id="93167562"/>
<dbReference type="EMBL" id="CABVPP010000002">
    <property type="protein sequence ID" value="VWB15162.1"/>
    <property type="molecule type" value="Genomic_DNA"/>
</dbReference>
<evidence type="ECO:0000313" key="1">
    <source>
        <dbReference type="EMBL" id="VWB15162.1"/>
    </source>
</evidence>
<dbReference type="Proteomes" id="UP000494162">
    <property type="component" value="Unassembled WGS sequence"/>
</dbReference>
<name>A0A6P2HHT5_9BURK</name>
<accession>A0A6P2HHT5</accession>
<organism evidence="1 2">
    <name type="scientific">Burkholderia pseudomultivorans</name>
    <dbReference type="NCBI Taxonomy" id="1207504"/>
    <lineage>
        <taxon>Bacteria</taxon>
        <taxon>Pseudomonadati</taxon>
        <taxon>Pseudomonadota</taxon>
        <taxon>Betaproteobacteria</taxon>
        <taxon>Burkholderiales</taxon>
        <taxon>Burkholderiaceae</taxon>
        <taxon>Burkholderia</taxon>
        <taxon>Burkholderia cepacia complex</taxon>
    </lineage>
</organism>
<dbReference type="AlphaFoldDB" id="A0A6P2HHT5"/>